<reference evidence="3 4" key="1">
    <citation type="submission" date="2014-05" db="EMBL/GenBank/DDBJ databases">
        <title>De novo Genome Sequence of Spirocheata sp.</title>
        <authorList>
            <person name="Shivani Y."/>
            <person name="Subhash Y."/>
            <person name="Tushar L."/>
            <person name="Sasikala C."/>
            <person name="Ramana C.V."/>
        </authorList>
    </citation>
    <scope>NUCLEOTIDE SEQUENCE [LARGE SCALE GENOMIC DNA]</scope>
    <source>
        <strain evidence="3 4">JC230</strain>
    </source>
</reference>
<evidence type="ECO:0000256" key="1">
    <source>
        <dbReference type="SAM" id="MobiDB-lite"/>
    </source>
</evidence>
<dbReference type="Proteomes" id="UP000029692">
    <property type="component" value="Unassembled WGS sequence"/>
</dbReference>
<dbReference type="InterPro" id="IPR029063">
    <property type="entry name" value="SAM-dependent_MTases_sf"/>
</dbReference>
<organism evidence="3 4">
    <name type="scientific">Spirochaeta lutea</name>
    <dbReference type="NCBI Taxonomy" id="1480694"/>
    <lineage>
        <taxon>Bacteria</taxon>
        <taxon>Pseudomonadati</taxon>
        <taxon>Spirochaetota</taxon>
        <taxon>Spirochaetia</taxon>
        <taxon>Spirochaetales</taxon>
        <taxon>Spirochaetaceae</taxon>
        <taxon>Spirochaeta</taxon>
    </lineage>
</organism>
<dbReference type="InterPro" id="IPR041698">
    <property type="entry name" value="Methyltransf_25"/>
</dbReference>
<evidence type="ECO:0000313" key="3">
    <source>
        <dbReference type="EMBL" id="KGE70711.1"/>
    </source>
</evidence>
<gene>
    <name evidence="3" type="ORF">DC28_14490</name>
</gene>
<dbReference type="STRING" id="1480694.DC28_14490"/>
<dbReference type="RefSeq" id="WP_037550095.1">
    <property type="nucleotide sequence ID" value="NZ_JNUP01000072.1"/>
</dbReference>
<sequence length="328" mass="36510">MFWPKSPAAGLSPPRPWQEASSVYSAPSTAQHSAEILDDQETLEGALPRHLQTLQVQWMLHRHRALSPVHTAGNARTVFDLACGNGAHLQIFADSGWSGWGVDINPISIKGILSSQAGRRGLIEAVQGDLNALGTTLPAPHHKADLVLMCYGTICTLPPGTVDRITRFAWESLKPGGLWMLDIITPEYFSSPRQPSLEELIRDGDDPEGGHTSGALLLDQKTYLSPWLGFWGALPKRVIESTWYYPTENLYCEDYSVAKQRFLTWKRPYTPQEYRTRYRSRGFLHCTTESGSFGQTPPRDDGSRSDIPSGWSTLVFQKSGRGNKNEDV</sequence>
<dbReference type="Pfam" id="PF13649">
    <property type="entry name" value="Methyltransf_25"/>
    <property type="match status" value="1"/>
</dbReference>
<dbReference type="CDD" id="cd02440">
    <property type="entry name" value="AdoMet_MTases"/>
    <property type="match status" value="1"/>
</dbReference>
<feature type="region of interest" description="Disordered" evidence="1">
    <location>
        <begin position="1"/>
        <end position="24"/>
    </location>
</feature>
<evidence type="ECO:0000259" key="2">
    <source>
        <dbReference type="Pfam" id="PF13649"/>
    </source>
</evidence>
<dbReference type="EMBL" id="JNUP01000072">
    <property type="protein sequence ID" value="KGE70711.1"/>
    <property type="molecule type" value="Genomic_DNA"/>
</dbReference>
<evidence type="ECO:0000313" key="4">
    <source>
        <dbReference type="Proteomes" id="UP000029692"/>
    </source>
</evidence>
<feature type="domain" description="Methyltransferase" evidence="2">
    <location>
        <begin position="78"/>
        <end position="177"/>
    </location>
</feature>
<dbReference type="OrthoDB" id="368786at2"/>
<protein>
    <recommendedName>
        <fullName evidence="2">Methyltransferase domain-containing protein</fullName>
    </recommendedName>
</protein>
<proteinExistence type="predicted"/>
<dbReference type="Gene3D" id="3.40.50.150">
    <property type="entry name" value="Vaccinia Virus protein VP39"/>
    <property type="match status" value="1"/>
</dbReference>
<keyword evidence="4" id="KW-1185">Reference proteome</keyword>
<comment type="caution">
    <text evidence="3">The sequence shown here is derived from an EMBL/GenBank/DDBJ whole genome shotgun (WGS) entry which is preliminary data.</text>
</comment>
<accession>A0A098QT15</accession>
<dbReference type="eggNOG" id="COG2230">
    <property type="taxonomic scope" value="Bacteria"/>
</dbReference>
<dbReference type="AlphaFoldDB" id="A0A098QT15"/>
<name>A0A098QT15_9SPIO</name>
<feature type="compositionally biased region" description="Polar residues" evidence="1">
    <location>
        <begin position="310"/>
        <end position="322"/>
    </location>
</feature>
<feature type="region of interest" description="Disordered" evidence="1">
    <location>
        <begin position="288"/>
        <end position="328"/>
    </location>
</feature>
<dbReference type="SUPFAM" id="SSF53335">
    <property type="entry name" value="S-adenosyl-L-methionine-dependent methyltransferases"/>
    <property type="match status" value="1"/>
</dbReference>